<keyword evidence="1" id="KW-0812">Transmembrane</keyword>
<keyword evidence="1" id="KW-1133">Transmembrane helix</keyword>
<sequence length="51" mass="6027">MHSSSSSLMLCVVLPFELHMDFYSINLRICRFYNGIMVWSYFGPFLLVTIF</sequence>
<keyword evidence="1" id="KW-0472">Membrane</keyword>
<evidence type="ECO:0000256" key="1">
    <source>
        <dbReference type="SAM" id="Phobius"/>
    </source>
</evidence>
<dbReference type="EMBL" id="GBRH01263206">
    <property type="protein sequence ID" value="JAD34689.1"/>
    <property type="molecule type" value="Transcribed_RNA"/>
</dbReference>
<reference evidence="2" key="2">
    <citation type="journal article" date="2015" name="Data Brief">
        <title>Shoot transcriptome of the giant reed, Arundo donax.</title>
        <authorList>
            <person name="Barrero R.A."/>
            <person name="Guerrero F.D."/>
            <person name="Moolhuijzen P."/>
            <person name="Goolsby J.A."/>
            <person name="Tidwell J."/>
            <person name="Bellgard S.E."/>
            <person name="Bellgard M.I."/>
        </authorList>
    </citation>
    <scope>NUCLEOTIDE SEQUENCE</scope>
    <source>
        <tissue evidence="2">Shoot tissue taken approximately 20 cm above the soil surface</tissue>
    </source>
</reference>
<organism evidence="2">
    <name type="scientific">Arundo donax</name>
    <name type="common">Giant reed</name>
    <name type="synonym">Donax arundinaceus</name>
    <dbReference type="NCBI Taxonomy" id="35708"/>
    <lineage>
        <taxon>Eukaryota</taxon>
        <taxon>Viridiplantae</taxon>
        <taxon>Streptophyta</taxon>
        <taxon>Embryophyta</taxon>
        <taxon>Tracheophyta</taxon>
        <taxon>Spermatophyta</taxon>
        <taxon>Magnoliopsida</taxon>
        <taxon>Liliopsida</taxon>
        <taxon>Poales</taxon>
        <taxon>Poaceae</taxon>
        <taxon>PACMAD clade</taxon>
        <taxon>Arundinoideae</taxon>
        <taxon>Arundineae</taxon>
        <taxon>Arundo</taxon>
    </lineage>
</organism>
<protein>
    <submittedName>
        <fullName evidence="2">Uncharacterized protein</fullName>
    </submittedName>
</protein>
<evidence type="ECO:0000313" key="2">
    <source>
        <dbReference type="EMBL" id="JAD34689.1"/>
    </source>
</evidence>
<name>A0A0A8Z5K8_ARUDO</name>
<dbReference type="AlphaFoldDB" id="A0A0A8Z5K8"/>
<accession>A0A0A8Z5K8</accession>
<reference evidence="2" key="1">
    <citation type="submission" date="2014-09" db="EMBL/GenBank/DDBJ databases">
        <authorList>
            <person name="Magalhaes I.L.F."/>
            <person name="Oliveira U."/>
            <person name="Santos F.R."/>
            <person name="Vidigal T.H.D.A."/>
            <person name="Brescovit A.D."/>
            <person name="Santos A.J."/>
        </authorList>
    </citation>
    <scope>NUCLEOTIDE SEQUENCE</scope>
    <source>
        <tissue evidence="2">Shoot tissue taken approximately 20 cm above the soil surface</tissue>
    </source>
</reference>
<feature type="transmembrane region" description="Helical" evidence="1">
    <location>
        <begin position="32"/>
        <end position="50"/>
    </location>
</feature>
<proteinExistence type="predicted"/>